<dbReference type="EMBL" id="CAOQHR010000001">
    <property type="protein sequence ID" value="CAI6241232.1"/>
    <property type="molecule type" value="Genomic_DNA"/>
</dbReference>
<evidence type="ECO:0000313" key="2">
    <source>
        <dbReference type="EMBL" id="CAI6241232.1"/>
    </source>
</evidence>
<proteinExistence type="predicted"/>
<sequence length="103" mass="11265">MARAVGPQPDSSSPSIHPSITLFSVACLVVLCFFFFFLSRSSLSALTNKYDICGVEDPNRSRCWDPTLGRCSSWALGQGVTSSLVPSNETLTHTHTGRELRDE</sequence>
<keyword evidence="3" id="KW-1185">Reference proteome</keyword>
<accession>A0A9W4XDB9</accession>
<gene>
    <name evidence="2" type="ORF">PDIGIT_LOCUS594</name>
</gene>
<keyword evidence="1" id="KW-1133">Transmembrane helix</keyword>
<evidence type="ECO:0000313" key="3">
    <source>
        <dbReference type="Proteomes" id="UP001152607"/>
    </source>
</evidence>
<dbReference type="AlphaFoldDB" id="A0A9W4XDB9"/>
<dbReference type="PROSITE" id="PS51257">
    <property type="entry name" value="PROKAR_LIPOPROTEIN"/>
    <property type="match status" value="1"/>
</dbReference>
<protein>
    <submittedName>
        <fullName evidence="2">Uncharacterized protein</fullName>
    </submittedName>
</protein>
<feature type="transmembrane region" description="Helical" evidence="1">
    <location>
        <begin position="20"/>
        <end position="39"/>
    </location>
</feature>
<comment type="caution">
    <text evidence="2">The sequence shown here is derived from an EMBL/GenBank/DDBJ whole genome shotgun (WGS) entry which is preliminary data.</text>
</comment>
<keyword evidence="1" id="KW-0472">Membrane</keyword>
<reference evidence="2" key="1">
    <citation type="submission" date="2023-01" db="EMBL/GenBank/DDBJ databases">
        <authorList>
            <person name="Van Ghelder C."/>
            <person name="Rancurel C."/>
        </authorList>
    </citation>
    <scope>NUCLEOTIDE SEQUENCE</scope>
    <source>
        <strain evidence="2">CNCM I-4278</strain>
    </source>
</reference>
<organism evidence="2 3">
    <name type="scientific">Periconia digitata</name>
    <dbReference type="NCBI Taxonomy" id="1303443"/>
    <lineage>
        <taxon>Eukaryota</taxon>
        <taxon>Fungi</taxon>
        <taxon>Dikarya</taxon>
        <taxon>Ascomycota</taxon>
        <taxon>Pezizomycotina</taxon>
        <taxon>Dothideomycetes</taxon>
        <taxon>Pleosporomycetidae</taxon>
        <taxon>Pleosporales</taxon>
        <taxon>Massarineae</taxon>
        <taxon>Periconiaceae</taxon>
        <taxon>Periconia</taxon>
    </lineage>
</organism>
<dbReference type="Proteomes" id="UP001152607">
    <property type="component" value="Unassembled WGS sequence"/>
</dbReference>
<evidence type="ECO:0000256" key="1">
    <source>
        <dbReference type="SAM" id="Phobius"/>
    </source>
</evidence>
<keyword evidence="1" id="KW-0812">Transmembrane</keyword>
<name>A0A9W4XDB9_9PLEO</name>